<dbReference type="GO" id="GO:0009507">
    <property type="term" value="C:chloroplast"/>
    <property type="evidence" value="ECO:0007669"/>
    <property type="project" value="UniProtKB-SubCell"/>
</dbReference>
<dbReference type="Gene3D" id="3.90.45.10">
    <property type="entry name" value="Peptide deformylase"/>
    <property type="match status" value="1"/>
</dbReference>
<proteinExistence type="inferred from homology"/>
<reference evidence="8 9" key="1">
    <citation type="journal article" date="2021" name="Nat. Plants">
        <title>The Taxus genome provides insights into paclitaxel biosynthesis.</title>
        <authorList>
            <person name="Xiong X."/>
            <person name="Gou J."/>
            <person name="Liao Q."/>
            <person name="Li Y."/>
            <person name="Zhou Q."/>
            <person name="Bi G."/>
            <person name="Li C."/>
            <person name="Du R."/>
            <person name="Wang X."/>
            <person name="Sun T."/>
            <person name="Guo L."/>
            <person name="Liang H."/>
            <person name="Lu P."/>
            <person name="Wu Y."/>
            <person name="Zhang Z."/>
            <person name="Ro D.K."/>
            <person name="Shang Y."/>
            <person name="Huang S."/>
            <person name="Yan J."/>
        </authorList>
    </citation>
    <scope>NUCLEOTIDE SEQUENCE [LARGE SCALE GENOMIC DNA]</scope>
    <source>
        <strain evidence="8">Ta-2019</strain>
    </source>
</reference>
<comment type="function">
    <text evidence="6 7">Removes the formyl group from the N-terminal Met of newly synthesized proteins.</text>
</comment>
<evidence type="ECO:0000313" key="8">
    <source>
        <dbReference type="EMBL" id="KAH9326904.1"/>
    </source>
</evidence>
<sequence>MGHGSLSSTVYCRTYNPSANLATFSISTGCRSLRVQQNHLGSNVGVGHRPVGTLVSNGYRKCKLSGTNRINERQSKRMPTVAVAGGFFGFGKKKSSKLPDTVQAGDPVLHEPASEVSVEEIGGERIQKIIDDMIASMRDAPGVGIAAPQIGVPLQIVALEDTKQYISYAPKEEVEAQQRTSFDLLIIINPKLKTIGNKTAKFFEGCLSVNGFRALVERHLEVEVTGFGRDGLPIKVHATGWQARILQHECDHLAGLLYVDKMIPRTFRAAENLRLPLATGCPKPGVG</sequence>
<evidence type="ECO:0000256" key="4">
    <source>
        <dbReference type="ARBA" id="ARBA00022801"/>
    </source>
</evidence>
<evidence type="ECO:0000256" key="1">
    <source>
        <dbReference type="ARBA" id="ARBA00010759"/>
    </source>
</evidence>
<keyword evidence="4 7" id="KW-0378">Hydrolase</keyword>
<evidence type="ECO:0000256" key="5">
    <source>
        <dbReference type="ARBA" id="ARBA00022917"/>
    </source>
</evidence>
<dbReference type="CDD" id="cd00487">
    <property type="entry name" value="Pep_deformylase"/>
    <property type="match status" value="1"/>
</dbReference>
<evidence type="ECO:0000313" key="9">
    <source>
        <dbReference type="Proteomes" id="UP000824469"/>
    </source>
</evidence>
<keyword evidence="7" id="KW-0150">Chloroplast</keyword>
<keyword evidence="7" id="KW-0934">Plastid</keyword>
<evidence type="ECO:0000256" key="3">
    <source>
        <dbReference type="ARBA" id="ARBA00022723"/>
    </source>
</evidence>
<keyword evidence="3 7" id="KW-0479">Metal-binding</keyword>
<accession>A0AA38GP78</accession>
<gene>
    <name evidence="8" type="ORF">KI387_007082</name>
</gene>
<comment type="similarity">
    <text evidence="1 7">Belongs to the polypeptide deformylase family.</text>
</comment>
<dbReference type="GO" id="GO:0042586">
    <property type="term" value="F:peptide deformylase activity"/>
    <property type="evidence" value="ECO:0007669"/>
    <property type="project" value="UniProtKB-EC"/>
</dbReference>
<dbReference type="EC" id="3.5.1.88" evidence="2 7"/>
<dbReference type="HAMAP" id="MF_00163">
    <property type="entry name" value="Pep_deformylase"/>
    <property type="match status" value="1"/>
</dbReference>
<evidence type="ECO:0000256" key="2">
    <source>
        <dbReference type="ARBA" id="ARBA00012175"/>
    </source>
</evidence>
<keyword evidence="7" id="KW-0809">Transit peptide</keyword>
<name>A0AA38GP78_TAXCH</name>
<keyword evidence="5 7" id="KW-0648">Protein biosynthesis</keyword>
<dbReference type="GO" id="GO:0006412">
    <property type="term" value="P:translation"/>
    <property type="evidence" value="ECO:0007669"/>
    <property type="project" value="UniProtKB-KW"/>
</dbReference>
<dbReference type="OMA" id="HLYYDHI"/>
<protein>
    <recommendedName>
        <fullName evidence="2 7">Peptide deformylase</fullName>
        <ecNumber evidence="2 7">3.5.1.88</ecNumber>
    </recommendedName>
</protein>
<dbReference type="Proteomes" id="UP000824469">
    <property type="component" value="Unassembled WGS sequence"/>
</dbReference>
<dbReference type="SUPFAM" id="SSF56420">
    <property type="entry name" value="Peptide deformylase"/>
    <property type="match status" value="1"/>
</dbReference>
<dbReference type="InterPro" id="IPR036821">
    <property type="entry name" value="Peptide_deformylase_sf"/>
</dbReference>
<dbReference type="NCBIfam" id="TIGR00079">
    <property type="entry name" value="pept_deformyl"/>
    <property type="match status" value="1"/>
</dbReference>
<dbReference type="Pfam" id="PF01327">
    <property type="entry name" value="Pep_deformylase"/>
    <property type="match status" value="1"/>
</dbReference>
<dbReference type="InterPro" id="IPR023635">
    <property type="entry name" value="Peptide_deformylase"/>
</dbReference>
<dbReference type="GO" id="GO:0046872">
    <property type="term" value="F:metal ion binding"/>
    <property type="evidence" value="ECO:0007669"/>
    <property type="project" value="UniProtKB-KW"/>
</dbReference>
<dbReference type="EMBL" id="JAHRHJ020000002">
    <property type="protein sequence ID" value="KAH9326904.1"/>
    <property type="molecule type" value="Genomic_DNA"/>
</dbReference>
<dbReference type="PANTHER" id="PTHR10458:SF2">
    <property type="entry name" value="PEPTIDE DEFORMYLASE, MITOCHONDRIAL"/>
    <property type="match status" value="1"/>
</dbReference>
<dbReference type="GO" id="GO:0005739">
    <property type="term" value="C:mitochondrion"/>
    <property type="evidence" value="ECO:0007669"/>
    <property type="project" value="TreeGrafter"/>
</dbReference>
<evidence type="ECO:0000256" key="6">
    <source>
        <dbReference type="ARBA" id="ARBA00037114"/>
    </source>
</evidence>
<comment type="caution">
    <text evidence="8">The sequence shown here is derived from an EMBL/GenBank/DDBJ whole genome shotgun (WGS) entry which is preliminary data.</text>
</comment>
<keyword evidence="9" id="KW-1185">Reference proteome</keyword>
<dbReference type="PANTHER" id="PTHR10458">
    <property type="entry name" value="PEPTIDE DEFORMYLASE"/>
    <property type="match status" value="1"/>
</dbReference>
<dbReference type="NCBIfam" id="NF001159">
    <property type="entry name" value="PRK00150.1-3"/>
    <property type="match status" value="1"/>
</dbReference>
<dbReference type="AlphaFoldDB" id="A0AA38GP78"/>
<dbReference type="PRINTS" id="PR01576">
    <property type="entry name" value="PDEFORMYLASE"/>
</dbReference>
<evidence type="ECO:0000256" key="7">
    <source>
        <dbReference type="RuleBase" id="RU362111"/>
    </source>
</evidence>
<comment type="subcellular location">
    <subcellularLocation>
        <location evidence="7">Plastid</location>
        <location evidence="7">Chloroplast</location>
    </subcellularLocation>
</comment>
<organism evidence="8 9">
    <name type="scientific">Taxus chinensis</name>
    <name type="common">Chinese yew</name>
    <name type="synonym">Taxus wallichiana var. chinensis</name>
    <dbReference type="NCBI Taxonomy" id="29808"/>
    <lineage>
        <taxon>Eukaryota</taxon>
        <taxon>Viridiplantae</taxon>
        <taxon>Streptophyta</taxon>
        <taxon>Embryophyta</taxon>
        <taxon>Tracheophyta</taxon>
        <taxon>Spermatophyta</taxon>
        <taxon>Pinopsida</taxon>
        <taxon>Pinidae</taxon>
        <taxon>Conifers II</taxon>
        <taxon>Cupressales</taxon>
        <taxon>Taxaceae</taxon>
        <taxon>Taxus</taxon>
    </lineage>
</organism>
<comment type="catalytic activity">
    <reaction evidence="7">
        <text>N-terminal N-formyl-L-methionyl-[peptide] + H2O = N-terminal L-methionyl-[peptide] + formate</text>
        <dbReference type="Rhea" id="RHEA:24420"/>
        <dbReference type="Rhea" id="RHEA-COMP:10639"/>
        <dbReference type="Rhea" id="RHEA-COMP:10640"/>
        <dbReference type="ChEBI" id="CHEBI:15377"/>
        <dbReference type="ChEBI" id="CHEBI:15740"/>
        <dbReference type="ChEBI" id="CHEBI:49298"/>
        <dbReference type="ChEBI" id="CHEBI:64731"/>
        <dbReference type="EC" id="3.5.1.88"/>
    </reaction>
</comment>
<dbReference type="FunFam" id="3.90.45.10:FF:000003">
    <property type="entry name" value="Peptide deformylase"/>
    <property type="match status" value="1"/>
</dbReference>